<dbReference type="Pfam" id="PF24883">
    <property type="entry name" value="NPHP3_N"/>
    <property type="match status" value="1"/>
</dbReference>
<organism evidence="3 4">
    <name type="scientific">Leucocoprinus birnbaumii</name>
    <dbReference type="NCBI Taxonomy" id="56174"/>
    <lineage>
        <taxon>Eukaryota</taxon>
        <taxon>Fungi</taxon>
        <taxon>Dikarya</taxon>
        <taxon>Basidiomycota</taxon>
        <taxon>Agaricomycotina</taxon>
        <taxon>Agaricomycetes</taxon>
        <taxon>Agaricomycetidae</taxon>
        <taxon>Agaricales</taxon>
        <taxon>Agaricineae</taxon>
        <taxon>Agaricaceae</taxon>
        <taxon>Leucocoprinus</taxon>
    </lineage>
</organism>
<dbReference type="PANTHER" id="PTHR10039">
    <property type="entry name" value="AMELOGENIN"/>
    <property type="match status" value="1"/>
</dbReference>
<keyword evidence="4" id="KW-1185">Reference proteome</keyword>
<protein>
    <recommendedName>
        <fullName evidence="2">Nephrocystin 3-like N-terminal domain-containing protein</fullName>
    </recommendedName>
</protein>
<dbReference type="InterPro" id="IPR056884">
    <property type="entry name" value="NPHP3-like_N"/>
</dbReference>
<dbReference type="Proteomes" id="UP001213000">
    <property type="component" value="Unassembled WGS sequence"/>
</dbReference>
<reference evidence="3" key="1">
    <citation type="submission" date="2022-07" db="EMBL/GenBank/DDBJ databases">
        <title>Genome Sequence of Leucocoprinus birnbaumii.</title>
        <authorList>
            <person name="Buettner E."/>
        </authorList>
    </citation>
    <scope>NUCLEOTIDE SEQUENCE</scope>
    <source>
        <strain evidence="3">VT141</strain>
    </source>
</reference>
<comment type="caution">
    <text evidence="3">The sequence shown here is derived from an EMBL/GenBank/DDBJ whole genome shotgun (WGS) entry which is preliminary data.</text>
</comment>
<sequence length="1249" mass="142503">MTATELPPEILSNIFKREFKRRGPSQLEEIKRYSLVCSSWRFPAQHELFSTFVITSLNRPRSRNALPYSIIAKDQRYSHIGPSIQVLQITLRHPLTIPVDPDFYLFLAHLSAVHVLIFTNDSAKILFRTDVFTPQLRNALRNLFQLPTLVKLAVSTAGFPLAVIPSASNLHSLVLFSSTRGLGPLCDAWYDVREEGQREVVRAGPQIRVRDLNLFGDPDYIDGFTTWLRDPKHQMSTTRLSHATIQFYRSIPAGPKTIFCDFRHVEDLTVQFLFTNPLHENQTQIDMSNLALPTSDIENLINLRAFRAEYPSSGRPVDDIRKAVAILSTWVVPFLHCLPEPNRLESLELYMITPSIWSRLSAVIPQPEPGTENMFTEVWESMDKYVDLRFMKLEKLALFMPWSTYEEVLGMLPKCTQLIDVSSFAFSSNNRICLSDRRSVSRLSAKSSVQPHFTLERFVLVAFNSSKSILTDEKVANMLARGTCDDSNSYFSTRRVQSPAHSDTFLGDTESDDQERPCPPYALQGNRIFALAQPKPRIRSPLSPQPSCQFNFHSKQSISPESTPSTPTGMFHQAKHFTINNSVFQEILYIHRCLNHVEEYVPSCYPNTRRRNIETLHRVSQAKKLIWLSGPAGVGKTTIMRSIADLESDWLGAKVMLSKAGHARDLRCLVQDITDQLAYHSSQYRQYVSDEISADQFKLINKGVEDFFRTSFEVPSVKWDGYERWLILIDGLENCDGGERAQREMIKLIGELSQRFPDSPFTWIIASRPEWWLKAAFSQFETMSAYFHDRIEIDTNDARQDLDLYLQTEATRIKSTFNHHFSEGQVWPSDAEFKALTKRAAGFFTYATNASRFIEDQTIGDPIGQLSLLLETPLLPVRGLYLSILKAIPLFTYTKVTRRILGCCMILPRNTFHATSLIVISNLLGISQSDAYASLQRLYSVLDVPLPQDAGVREIRVLHPTFSDFLQDKDESRNYYIDRHEVGADIVQCSLRILQEANRNDGDLPRQNNISLTWVNEPCKTKGTLLDIAYDSFRLLHSIADHKSGQQCLTLLAQVDFSKLDCYCRPDIKTEVKLLEGMVQFLRSVCQVFILPQFLRQFVPVKEIPFRDVGIESVRKDRTALCFQFISGKECYVVRPSVYSDLPVGDLVQTGCSIALISFGWQWIREKFKGLSADALYHVLAARRCSSRALKAQLWGDNPSRSCLLFEYEPDLDMASDAASVLKEIFFVPYSSKSSRYLDRDVTNTVPQN</sequence>
<keyword evidence="1" id="KW-0677">Repeat</keyword>
<name>A0AAD5VYY7_9AGAR</name>
<dbReference type="EMBL" id="JANIEX010000170">
    <property type="protein sequence ID" value="KAJ3571787.1"/>
    <property type="molecule type" value="Genomic_DNA"/>
</dbReference>
<dbReference type="SUPFAM" id="SSF52540">
    <property type="entry name" value="P-loop containing nucleoside triphosphate hydrolases"/>
    <property type="match status" value="1"/>
</dbReference>
<dbReference type="Gene3D" id="3.40.50.300">
    <property type="entry name" value="P-loop containing nucleotide triphosphate hydrolases"/>
    <property type="match status" value="1"/>
</dbReference>
<evidence type="ECO:0000256" key="1">
    <source>
        <dbReference type="ARBA" id="ARBA00022737"/>
    </source>
</evidence>
<feature type="domain" description="Nephrocystin 3-like N-terminal" evidence="2">
    <location>
        <begin position="619"/>
        <end position="768"/>
    </location>
</feature>
<accession>A0AAD5VYY7</accession>
<gene>
    <name evidence="3" type="ORF">NP233_g3510</name>
</gene>
<evidence type="ECO:0000259" key="2">
    <source>
        <dbReference type="Pfam" id="PF24883"/>
    </source>
</evidence>
<dbReference type="AlphaFoldDB" id="A0AAD5VYY7"/>
<dbReference type="InterPro" id="IPR027417">
    <property type="entry name" value="P-loop_NTPase"/>
</dbReference>
<evidence type="ECO:0000313" key="3">
    <source>
        <dbReference type="EMBL" id="KAJ3571787.1"/>
    </source>
</evidence>
<evidence type="ECO:0000313" key="4">
    <source>
        <dbReference type="Proteomes" id="UP001213000"/>
    </source>
</evidence>
<proteinExistence type="predicted"/>